<gene>
    <name evidence="2" type="ORF">ASPFODRAFT_453680</name>
</gene>
<evidence type="ECO:0000313" key="3">
    <source>
        <dbReference type="Proteomes" id="UP000184063"/>
    </source>
</evidence>
<name>A0A1M3TXB3_ASPLC</name>
<dbReference type="VEuPathDB" id="FungiDB:ASPFODRAFT_453680"/>
<dbReference type="EMBL" id="KV878237">
    <property type="protein sequence ID" value="OJZ91423.1"/>
    <property type="molecule type" value="Genomic_DNA"/>
</dbReference>
<dbReference type="AlphaFoldDB" id="A0A1M3TXB3"/>
<feature type="region of interest" description="Disordered" evidence="1">
    <location>
        <begin position="1"/>
        <end position="47"/>
    </location>
</feature>
<evidence type="ECO:0000256" key="1">
    <source>
        <dbReference type="SAM" id="MobiDB-lite"/>
    </source>
</evidence>
<proteinExistence type="predicted"/>
<evidence type="ECO:0000313" key="2">
    <source>
        <dbReference type="EMBL" id="OJZ91423.1"/>
    </source>
</evidence>
<reference evidence="3" key="1">
    <citation type="journal article" date="2017" name="Genome Biol.">
        <title>Comparative genomics reveals high biological diversity and specific adaptations in the industrially and medically important fungal genus Aspergillus.</title>
        <authorList>
            <person name="de Vries R.P."/>
            <person name="Riley R."/>
            <person name="Wiebenga A."/>
            <person name="Aguilar-Osorio G."/>
            <person name="Amillis S."/>
            <person name="Uchima C.A."/>
            <person name="Anderluh G."/>
            <person name="Asadollahi M."/>
            <person name="Askin M."/>
            <person name="Barry K."/>
            <person name="Battaglia E."/>
            <person name="Bayram O."/>
            <person name="Benocci T."/>
            <person name="Braus-Stromeyer S.A."/>
            <person name="Caldana C."/>
            <person name="Canovas D."/>
            <person name="Cerqueira G.C."/>
            <person name="Chen F."/>
            <person name="Chen W."/>
            <person name="Choi C."/>
            <person name="Clum A."/>
            <person name="Dos Santos R.A."/>
            <person name="Damasio A.R."/>
            <person name="Diallinas G."/>
            <person name="Emri T."/>
            <person name="Fekete E."/>
            <person name="Flipphi M."/>
            <person name="Freyberg S."/>
            <person name="Gallo A."/>
            <person name="Gournas C."/>
            <person name="Habgood R."/>
            <person name="Hainaut M."/>
            <person name="Harispe M.L."/>
            <person name="Henrissat B."/>
            <person name="Hilden K.S."/>
            <person name="Hope R."/>
            <person name="Hossain A."/>
            <person name="Karabika E."/>
            <person name="Karaffa L."/>
            <person name="Karanyi Z."/>
            <person name="Krasevec N."/>
            <person name="Kuo A."/>
            <person name="Kusch H."/>
            <person name="LaButti K."/>
            <person name="Lagendijk E.L."/>
            <person name="Lapidus A."/>
            <person name="Levasseur A."/>
            <person name="Lindquist E."/>
            <person name="Lipzen A."/>
            <person name="Logrieco A.F."/>
            <person name="MacCabe A."/>
            <person name="Maekelae M.R."/>
            <person name="Malavazi I."/>
            <person name="Melin P."/>
            <person name="Meyer V."/>
            <person name="Mielnichuk N."/>
            <person name="Miskei M."/>
            <person name="Molnar A.P."/>
            <person name="Mule G."/>
            <person name="Ngan C.Y."/>
            <person name="Orejas M."/>
            <person name="Orosz E."/>
            <person name="Ouedraogo J.P."/>
            <person name="Overkamp K.M."/>
            <person name="Park H.-S."/>
            <person name="Perrone G."/>
            <person name="Piumi F."/>
            <person name="Punt P.J."/>
            <person name="Ram A.F."/>
            <person name="Ramon A."/>
            <person name="Rauscher S."/>
            <person name="Record E."/>
            <person name="Riano-Pachon D.M."/>
            <person name="Robert V."/>
            <person name="Roehrig J."/>
            <person name="Ruller R."/>
            <person name="Salamov A."/>
            <person name="Salih N.S."/>
            <person name="Samson R.A."/>
            <person name="Sandor E."/>
            <person name="Sanguinetti M."/>
            <person name="Schuetze T."/>
            <person name="Sepcic K."/>
            <person name="Shelest E."/>
            <person name="Sherlock G."/>
            <person name="Sophianopoulou V."/>
            <person name="Squina F.M."/>
            <person name="Sun H."/>
            <person name="Susca A."/>
            <person name="Todd R.B."/>
            <person name="Tsang A."/>
            <person name="Unkles S.E."/>
            <person name="van de Wiele N."/>
            <person name="van Rossen-Uffink D."/>
            <person name="Oliveira J.V."/>
            <person name="Vesth T.C."/>
            <person name="Visser J."/>
            <person name="Yu J.-H."/>
            <person name="Zhou M."/>
            <person name="Andersen M.R."/>
            <person name="Archer D.B."/>
            <person name="Baker S.E."/>
            <person name="Benoit I."/>
            <person name="Brakhage A.A."/>
            <person name="Braus G.H."/>
            <person name="Fischer R."/>
            <person name="Frisvad J.C."/>
            <person name="Goldman G.H."/>
            <person name="Houbraken J."/>
            <person name="Oakley B."/>
            <person name="Pocsi I."/>
            <person name="Scazzocchio C."/>
            <person name="Seiboth B."/>
            <person name="vanKuyk P.A."/>
            <person name="Wortman J."/>
            <person name="Dyer P.S."/>
            <person name="Grigoriev I.V."/>
        </authorList>
    </citation>
    <scope>NUCLEOTIDE SEQUENCE [LARGE SCALE GENOMIC DNA]</scope>
    <source>
        <strain evidence="3">CBS 106.47</strain>
    </source>
</reference>
<feature type="compositionally biased region" description="Basic and acidic residues" evidence="1">
    <location>
        <begin position="10"/>
        <end position="43"/>
    </location>
</feature>
<accession>A0A1M3TXB3</accession>
<organism evidence="2 3">
    <name type="scientific">Aspergillus luchuensis (strain CBS 106.47)</name>
    <dbReference type="NCBI Taxonomy" id="1137211"/>
    <lineage>
        <taxon>Eukaryota</taxon>
        <taxon>Fungi</taxon>
        <taxon>Dikarya</taxon>
        <taxon>Ascomycota</taxon>
        <taxon>Pezizomycotina</taxon>
        <taxon>Eurotiomycetes</taxon>
        <taxon>Eurotiomycetidae</taxon>
        <taxon>Eurotiales</taxon>
        <taxon>Aspergillaceae</taxon>
        <taxon>Aspergillus</taxon>
        <taxon>Aspergillus subgen. Circumdati</taxon>
    </lineage>
</organism>
<protein>
    <submittedName>
        <fullName evidence="2">Uncharacterized protein</fullName>
    </submittedName>
</protein>
<dbReference type="Proteomes" id="UP000184063">
    <property type="component" value="Unassembled WGS sequence"/>
</dbReference>
<sequence>MGGRGKGRGKKEGREREKRESERARGTEREGEGREGGRPDGKHRISNCNKRTKLQSTWMGKRGVVVRDRSKYTWLDVHTCRHTEDLLSMMRMRRNPRWANAATGESVFVWPGFHSGGCASRSFLGPFQWFVIAFSSLQVACLLGPSMHPHHHVNGGPAYCPLFVN</sequence>